<keyword evidence="6 11" id="KW-0378">Hydrolase</keyword>
<keyword evidence="9 11" id="KW-0482">Metalloprotease</keyword>
<dbReference type="EC" id="3.4.24.-" evidence="11"/>
<keyword evidence="5 11" id="KW-0812">Transmembrane</keyword>
<dbReference type="InterPro" id="IPR004387">
    <property type="entry name" value="Pept_M50_Zn"/>
</dbReference>
<evidence type="ECO:0000313" key="13">
    <source>
        <dbReference type="EMBL" id="SDC98003.1"/>
    </source>
</evidence>
<evidence type="ECO:0000256" key="5">
    <source>
        <dbReference type="ARBA" id="ARBA00022692"/>
    </source>
</evidence>
<dbReference type="Gene3D" id="2.30.42.10">
    <property type="match status" value="2"/>
</dbReference>
<keyword evidence="7 11" id="KW-0862">Zinc</keyword>
<dbReference type="Pfam" id="PF17820">
    <property type="entry name" value="PDZ_6"/>
    <property type="match status" value="1"/>
</dbReference>
<feature type="transmembrane region" description="Helical" evidence="11">
    <location>
        <begin position="105"/>
        <end position="128"/>
    </location>
</feature>
<dbReference type="AlphaFoldDB" id="A0A1G6R0N3"/>
<dbReference type="Proteomes" id="UP000199452">
    <property type="component" value="Unassembled WGS sequence"/>
</dbReference>
<keyword evidence="8 11" id="KW-1133">Transmembrane helix</keyword>
<dbReference type="GO" id="GO:0046872">
    <property type="term" value="F:metal ion binding"/>
    <property type="evidence" value="ECO:0007669"/>
    <property type="project" value="UniProtKB-KW"/>
</dbReference>
<dbReference type="GO" id="GO:0016020">
    <property type="term" value="C:membrane"/>
    <property type="evidence" value="ECO:0007669"/>
    <property type="project" value="UniProtKB-SubCell"/>
</dbReference>
<evidence type="ECO:0000256" key="1">
    <source>
        <dbReference type="ARBA" id="ARBA00001947"/>
    </source>
</evidence>
<comment type="cofactor">
    <cofactor evidence="1 11">
        <name>Zn(2+)</name>
        <dbReference type="ChEBI" id="CHEBI:29105"/>
    </cofactor>
</comment>
<sequence>MNMEVWTKIAQFLLSLSILVVLHELGHFTFAKLFKTRVEKFYLFFNPWFSLFKFKHKDTEYGIGWLPLGGYVKISGMIDESLDTEQLKTEPQPYEFRAKPAWQRLIIIIGGVLVNFVLAFIIYIAILFTWGEEYLATKDVTYGVMVDSVGEKLGLRNGDKILTVGGETCENFMHVIPDLVLNQVNDIEVEREGQKITLPISAEMRNDLLSTPNFLLPRVPFVIDRIEKDSPADKAGFKSDDKVMMVDSIEIIYYDQFKSYVPEKAGKAITVTVEREGKNIAIPVTVNGSGQIGVSANFVLDKFFHVSVQQYTLWESIPAGITRGGEMLVSYMKQLKLLVTPGSSAYKSLGGFITIGKIFPSSWDWHAFWNMTALLSIVLAIMNILPIPALDGGYVIFILYEMITGRKPGEKFLEYAQITGMVLLFALLFFANANDVIKLFN</sequence>
<protein>
    <recommendedName>
        <fullName evidence="11">Zinc metalloprotease</fullName>
        <ecNumber evidence="11">3.4.24.-</ecNumber>
    </recommendedName>
</protein>
<keyword evidence="4 13" id="KW-0645">Protease</keyword>
<dbReference type="STRING" id="1640674.SAMN05216323_10685"/>
<dbReference type="CDD" id="cd06163">
    <property type="entry name" value="S2P-M50_PDZ_RseP-like"/>
    <property type="match status" value="1"/>
</dbReference>
<dbReference type="SMART" id="SM00228">
    <property type="entry name" value="PDZ"/>
    <property type="match status" value="2"/>
</dbReference>
<organism evidence="13 14">
    <name type="scientific">Williamwhitmania taraxaci</name>
    <dbReference type="NCBI Taxonomy" id="1640674"/>
    <lineage>
        <taxon>Bacteria</taxon>
        <taxon>Pseudomonadati</taxon>
        <taxon>Bacteroidota</taxon>
        <taxon>Bacteroidia</taxon>
        <taxon>Bacteroidales</taxon>
        <taxon>Williamwhitmaniaceae</taxon>
        <taxon>Williamwhitmania</taxon>
    </lineage>
</organism>
<evidence type="ECO:0000256" key="6">
    <source>
        <dbReference type="ARBA" id="ARBA00022801"/>
    </source>
</evidence>
<proteinExistence type="inferred from homology"/>
<dbReference type="CDD" id="cd23081">
    <property type="entry name" value="cpPDZ_EcRseP-like"/>
    <property type="match status" value="1"/>
</dbReference>
<comment type="subcellular location">
    <subcellularLocation>
        <location evidence="2">Membrane</location>
        <topology evidence="2">Multi-pass membrane protein</topology>
    </subcellularLocation>
</comment>
<evidence type="ECO:0000256" key="3">
    <source>
        <dbReference type="ARBA" id="ARBA00007931"/>
    </source>
</evidence>
<gene>
    <name evidence="13" type="ORF">SAMN05216323_10685</name>
</gene>
<dbReference type="Pfam" id="PF02163">
    <property type="entry name" value="Peptidase_M50"/>
    <property type="match status" value="1"/>
</dbReference>
<dbReference type="EMBL" id="FMYP01000068">
    <property type="protein sequence ID" value="SDC98003.1"/>
    <property type="molecule type" value="Genomic_DNA"/>
</dbReference>
<dbReference type="InterPro" id="IPR036034">
    <property type="entry name" value="PDZ_sf"/>
</dbReference>
<dbReference type="RefSeq" id="WP_244500704.1">
    <property type="nucleotide sequence ID" value="NZ_FMYP01000068.1"/>
</dbReference>
<reference evidence="13 14" key="1">
    <citation type="submission" date="2016-09" db="EMBL/GenBank/DDBJ databases">
        <authorList>
            <person name="Capua I."/>
            <person name="De Benedictis P."/>
            <person name="Joannis T."/>
            <person name="Lombin L.H."/>
            <person name="Cattoli G."/>
        </authorList>
    </citation>
    <scope>NUCLEOTIDE SEQUENCE [LARGE SCALE GENOMIC DNA]</scope>
    <source>
        <strain evidence="13 14">A7P-90m</strain>
    </source>
</reference>
<evidence type="ECO:0000259" key="12">
    <source>
        <dbReference type="SMART" id="SM00228"/>
    </source>
</evidence>
<name>A0A1G6R0N3_9BACT</name>
<keyword evidence="10 11" id="KW-0472">Membrane</keyword>
<comment type="similarity">
    <text evidence="3 11">Belongs to the peptidase M50B family.</text>
</comment>
<evidence type="ECO:0000256" key="7">
    <source>
        <dbReference type="ARBA" id="ARBA00022833"/>
    </source>
</evidence>
<evidence type="ECO:0000256" key="11">
    <source>
        <dbReference type="RuleBase" id="RU362031"/>
    </source>
</evidence>
<dbReference type="PANTHER" id="PTHR42837:SF2">
    <property type="entry name" value="MEMBRANE METALLOPROTEASE ARASP2, CHLOROPLASTIC-RELATED"/>
    <property type="match status" value="1"/>
</dbReference>
<dbReference type="SUPFAM" id="SSF50156">
    <property type="entry name" value="PDZ domain-like"/>
    <property type="match status" value="2"/>
</dbReference>
<accession>A0A1G6R0N3</accession>
<dbReference type="InterPro" id="IPR001478">
    <property type="entry name" value="PDZ"/>
</dbReference>
<keyword evidence="11" id="KW-0479">Metal-binding</keyword>
<keyword evidence="14" id="KW-1185">Reference proteome</keyword>
<evidence type="ECO:0000256" key="10">
    <source>
        <dbReference type="ARBA" id="ARBA00023136"/>
    </source>
</evidence>
<dbReference type="NCBIfam" id="TIGR00054">
    <property type="entry name" value="RIP metalloprotease RseP"/>
    <property type="match status" value="1"/>
</dbReference>
<dbReference type="GO" id="GO:0006508">
    <property type="term" value="P:proteolysis"/>
    <property type="evidence" value="ECO:0007669"/>
    <property type="project" value="UniProtKB-KW"/>
</dbReference>
<dbReference type="GO" id="GO:0004222">
    <property type="term" value="F:metalloendopeptidase activity"/>
    <property type="evidence" value="ECO:0007669"/>
    <property type="project" value="InterPro"/>
</dbReference>
<feature type="transmembrane region" description="Helical" evidence="11">
    <location>
        <begin position="412"/>
        <end position="431"/>
    </location>
</feature>
<dbReference type="InterPro" id="IPR008915">
    <property type="entry name" value="Peptidase_M50"/>
</dbReference>
<evidence type="ECO:0000313" key="14">
    <source>
        <dbReference type="Proteomes" id="UP000199452"/>
    </source>
</evidence>
<evidence type="ECO:0000256" key="2">
    <source>
        <dbReference type="ARBA" id="ARBA00004141"/>
    </source>
</evidence>
<feature type="transmembrane region" description="Helical" evidence="11">
    <location>
        <begin position="371"/>
        <end position="400"/>
    </location>
</feature>
<feature type="domain" description="PDZ" evidence="12">
    <location>
        <begin position="198"/>
        <end position="277"/>
    </location>
</feature>
<dbReference type="PANTHER" id="PTHR42837">
    <property type="entry name" value="REGULATOR OF SIGMA-E PROTEASE RSEP"/>
    <property type="match status" value="1"/>
</dbReference>
<dbReference type="InterPro" id="IPR041489">
    <property type="entry name" value="PDZ_6"/>
</dbReference>
<feature type="domain" description="PDZ" evidence="12">
    <location>
        <begin position="118"/>
        <end position="193"/>
    </location>
</feature>
<evidence type="ECO:0000256" key="8">
    <source>
        <dbReference type="ARBA" id="ARBA00022989"/>
    </source>
</evidence>
<evidence type="ECO:0000256" key="4">
    <source>
        <dbReference type="ARBA" id="ARBA00022670"/>
    </source>
</evidence>
<evidence type="ECO:0000256" key="9">
    <source>
        <dbReference type="ARBA" id="ARBA00023049"/>
    </source>
</evidence>